<dbReference type="InterPro" id="IPR025948">
    <property type="entry name" value="HTH-like_dom"/>
</dbReference>
<dbReference type="NCBIfam" id="NF033516">
    <property type="entry name" value="transpos_IS3"/>
    <property type="match status" value="1"/>
</dbReference>
<evidence type="ECO:0000256" key="2">
    <source>
        <dbReference type="SAM" id="MobiDB-lite"/>
    </source>
</evidence>
<comment type="caution">
    <text evidence="4">The sequence shown here is derived from an EMBL/GenBank/DDBJ whole genome shotgun (WGS) entry which is preliminary data.</text>
</comment>
<dbReference type="Pfam" id="PF13683">
    <property type="entry name" value="rve_3"/>
    <property type="match status" value="1"/>
</dbReference>
<dbReference type="Gene3D" id="3.30.420.10">
    <property type="entry name" value="Ribonuclease H-like superfamily/Ribonuclease H"/>
    <property type="match status" value="1"/>
</dbReference>
<protein>
    <submittedName>
        <fullName evidence="4">Transposase InsO family protein</fullName>
    </submittedName>
</protein>
<reference evidence="4 5" key="1">
    <citation type="submission" date="2020-08" db="EMBL/GenBank/DDBJ databases">
        <title>Sequencing the genomes of 1000 actinobacteria strains.</title>
        <authorList>
            <person name="Klenk H.-P."/>
        </authorList>
    </citation>
    <scope>NUCLEOTIDE SEQUENCE [LARGE SCALE GENOMIC DNA]</scope>
    <source>
        <strain evidence="4 5">DSM 45258</strain>
    </source>
</reference>
<evidence type="ECO:0000256" key="1">
    <source>
        <dbReference type="ARBA" id="ARBA00002286"/>
    </source>
</evidence>
<proteinExistence type="predicted"/>
<keyword evidence="5" id="KW-1185">Reference proteome</keyword>
<dbReference type="EMBL" id="JACHWS010000006">
    <property type="protein sequence ID" value="MBB3040014.1"/>
    <property type="molecule type" value="Genomic_DNA"/>
</dbReference>
<evidence type="ECO:0000313" key="4">
    <source>
        <dbReference type="EMBL" id="MBB3040014.1"/>
    </source>
</evidence>
<evidence type="ECO:0000313" key="5">
    <source>
        <dbReference type="Proteomes" id="UP000567922"/>
    </source>
</evidence>
<dbReference type="AlphaFoldDB" id="A0A839RVF7"/>
<feature type="domain" description="Integrase catalytic" evidence="3">
    <location>
        <begin position="107"/>
        <end position="268"/>
    </location>
</feature>
<dbReference type="GO" id="GO:0003676">
    <property type="term" value="F:nucleic acid binding"/>
    <property type="evidence" value="ECO:0007669"/>
    <property type="project" value="InterPro"/>
</dbReference>
<dbReference type="GO" id="GO:0015074">
    <property type="term" value="P:DNA integration"/>
    <property type="evidence" value="ECO:0007669"/>
    <property type="project" value="InterPro"/>
</dbReference>
<dbReference type="Proteomes" id="UP000567922">
    <property type="component" value="Unassembled WGS sequence"/>
</dbReference>
<dbReference type="PANTHER" id="PTHR47515:SF1">
    <property type="entry name" value="BLR2054 PROTEIN"/>
    <property type="match status" value="1"/>
</dbReference>
<name>A0A839RVF7_9ACTN</name>
<dbReference type="PANTHER" id="PTHR47515">
    <property type="entry name" value="LOW CALCIUM RESPONSE LOCUS PROTEIN T"/>
    <property type="match status" value="1"/>
</dbReference>
<organism evidence="4 5">
    <name type="scientific">Hoyosella altamirensis</name>
    <dbReference type="NCBI Taxonomy" id="616997"/>
    <lineage>
        <taxon>Bacteria</taxon>
        <taxon>Bacillati</taxon>
        <taxon>Actinomycetota</taxon>
        <taxon>Actinomycetes</taxon>
        <taxon>Mycobacteriales</taxon>
        <taxon>Hoyosellaceae</taxon>
        <taxon>Hoyosella</taxon>
    </lineage>
</organism>
<dbReference type="InterPro" id="IPR001584">
    <property type="entry name" value="Integrase_cat-core"/>
</dbReference>
<dbReference type="Pfam" id="PF00665">
    <property type="entry name" value="rve"/>
    <property type="match status" value="1"/>
</dbReference>
<dbReference type="InterPro" id="IPR048020">
    <property type="entry name" value="Transpos_IS3"/>
</dbReference>
<dbReference type="PROSITE" id="PS50994">
    <property type="entry name" value="INTEGRASE"/>
    <property type="match status" value="1"/>
</dbReference>
<dbReference type="SUPFAM" id="SSF53098">
    <property type="entry name" value="Ribonuclease H-like"/>
    <property type="match status" value="1"/>
</dbReference>
<dbReference type="InterPro" id="IPR036397">
    <property type="entry name" value="RNaseH_sf"/>
</dbReference>
<dbReference type="Pfam" id="PF13276">
    <property type="entry name" value="HTH_21"/>
    <property type="match status" value="1"/>
</dbReference>
<feature type="region of interest" description="Disordered" evidence="2">
    <location>
        <begin position="19"/>
        <end position="41"/>
    </location>
</feature>
<comment type="function">
    <text evidence="1">Involved in the transposition of the insertion sequence.</text>
</comment>
<dbReference type="InterPro" id="IPR012337">
    <property type="entry name" value="RNaseH-like_sf"/>
</dbReference>
<gene>
    <name evidence="4" type="ORF">FHU29_004509</name>
</gene>
<accession>A0A839RVF7</accession>
<evidence type="ECO:0000259" key="3">
    <source>
        <dbReference type="PROSITE" id="PS50994"/>
    </source>
</evidence>
<sequence>MTMLQTRLGLSERLACRVAGQHRSAQRKPPADQTPADPDSGVRQWLRDWAKSHPRKGYRRAWAALRAEGMVINRKKVHRLWREEGLRVAQRRRRRKRVGASTVPITEAMAPNEVWAIDFQFDTTADGRTFKIASMVDEHTRESLLNIVGRSITADDLVAELTAVIARRGTAPTVLRCDNGPELISRALNRFCEGSIGIAYIPPGSPWCNGHIESFNNRLRDECLNLNVFHSILEARVVIGDWKQTYNLTHRHSALNYLTPSEYAATCQPQTKAA</sequence>